<dbReference type="SUPFAM" id="SSF55729">
    <property type="entry name" value="Acyl-CoA N-acyltransferases (Nat)"/>
    <property type="match status" value="2"/>
</dbReference>
<organism evidence="4 5">
    <name type="scientific">Actinoplanes utahensis</name>
    <dbReference type="NCBI Taxonomy" id="1869"/>
    <lineage>
        <taxon>Bacteria</taxon>
        <taxon>Bacillati</taxon>
        <taxon>Actinomycetota</taxon>
        <taxon>Actinomycetes</taxon>
        <taxon>Micromonosporales</taxon>
        <taxon>Micromonosporaceae</taxon>
        <taxon>Actinoplanes</taxon>
    </lineage>
</organism>
<dbReference type="PROSITE" id="PS51186">
    <property type="entry name" value="GNAT"/>
    <property type="match status" value="2"/>
</dbReference>
<dbReference type="STRING" id="1869.MB27_21365"/>
<evidence type="ECO:0000313" key="4">
    <source>
        <dbReference type="EMBL" id="KHD75761.1"/>
    </source>
</evidence>
<dbReference type="AlphaFoldDB" id="A0A0A6UK00"/>
<keyword evidence="1" id="KW-0808">Transferase</keyword>
<dbReference type="Gene3D" id="3.40.630.30">
    <property type="match status" value="1"/>
</dbReference>
<evidence type="ECO:0000256" key="1">
    <source>
        <dbReference type="ARBA" id="ARBA00022679"/>
    </source>
</evidence>
<dbReference type="PANTHER" id="PTHR43420">
    <property type="entry name" value="ACETYLTRANSFERASE"/>
    <property type="match status" value="1"/>
</dbReference>
<dbReference type="EMBL" id="JRTT01000024">
    <property type="protein sequence ID" value="KHD75761.1"/>
    <property type="molecule type" value="Genomic_DNA"/>
</dbReference>
<protein>
    <recommendedName>
        <fullName evidence="3">N-acetyltransferase domain-containing protein</fullName>
    </recommendedName>
</protein>
<reference evidence="4 5" key="1">
    <citation type="submission" date="2014-10" db="EMBL/GenBank/DDBJ databases">
        <title>Draft genome sequence of Actinoplanes utahensis NRRL 12052.</title>
        <authorList>
            <person name="Velasco-Bucheli B."/>
            <person name="del Cerro C."/>
            <person name="Hormigo D."/>
            <person name="Garcia J.L."/>
            <person name="Acebal C."/>
            <person name="Arroyo M."/>
            <person name="de la Mata I."/>
        </authorList>
    </citation>
    <scope>NUCLEOTIDE SEQUENCE [LARGE SCALE GENOMIC DNA]</scope>
    <source>
        <strain evidence="4 5">NRRL 12052</strain>
    </source>
</reference>
<proteinExistence type="predicted"/>
<dbReference type="InterPro" id="IPR050680">
    <property type="entry name" value="YpeA/RimI_acetyltransf"/>
</dbReference>
<dbReference type="eggNOG" id="COG0456">
    <property type="taxonomic scope" value="Bacteria"/>
</dbReference>
<dbReference type="PANTHER" id="PTHR43420:SF47">
    <property type="entry name" value="N-ACETYLTRANSFERASE DOMAIN-CONTAINING PROTEIN"/>
    <property type="match status" value="1"/>
</dbReference>
<dbReference type="CDD" id="cd04301">
    <property type="entry name" value="NAT_SF"/>
    <property type="match status" value="2"/>
</dbReference>
<evidence type="ECO:0000313" key="5">
    <source>
        <dbReference type="Proteomes" id="UP000054537"/>
    </source>
</evidence>
<name>A0A0A6UK00_ACTUT</name>
<keyword evidence="2" id="KW-0012">Acyltransferase</keyword>
<dbReference type="GO" id="GO:0016747">
    <property type="term" value="F:acyltransferase activity, transferring groups other than amino-acyl groups"/>
    <property type="evidence" value="ECO:0007669"/>
    <property type="project" value="InterPro"/>
</dbReference>
<dbReference type="InterPro" id="IPR000182">
    <property type="entry name" value="GNAT_dom"/>
</dbReference>
<dbReference type="OrthoDB" id="273614at2"/>
<dbReference type="Proteomes" id="UP000054537">
    <property type="component" value="Unassembled WGS sequence"/>
</dbReference>
<sequence>MEWSVEEAAGWASLRSWTEADGVHVYLTDGHVLPEYRRRGIGGRLLDATEAAAARLVAERGPTGPVMLGGNATEGDAGREALLRSRGYRRAFTMVWMVREPSPIPRRLLPEGLRMRTVTVADAVDLRRLAERSWAGRPFVALPSGERWRDWLRRSDLAGFHVATAGERIAGFIAVTGDEIDDLQVDPDFQRRGVASALLARGLAGIDGPARLRTEAHDPSGARTLYERFGFRVTESLHRYRKPLRRDQ</sequence>
<evidence type="ECO:0000259" key="3">
    <source>
        <dbReference type="PROSITE" id="PS51186"/>
    </source>
</evidence>
<feature type="domain" description="N-acetyltransferase" evidence="3">
    <location>
        <begin position="1"/>
        <end position="105"/>
    </location>
</feature>
<comment type="caution">
    <text evidence="4">The sequence shown here is derived from an EMBL/GenBank/DDBJ whole genome shotgun (WGS) entry which is preliminary data.</text>
</comment>
<accession>A0A0A6UK00</accession>
<dbReference type="Pfam" id="PF00583">
    <property type="entry name" value="Acetyltransf_1"/>
    <property type="match status" value="1"/>
</dbReference>
<gene>
    <name evidence="4" type="ORF">MB27_21365</name>
</gene>
<evidence type="ECO:0000256" key="2">
    <source>
        <dbReference type="ARBA" id="ARBA00023315"/>
    </source>
</evidence>
<dbReference type="InterPro" id="IPR016181">
    <property type="entry name" value="Acyl_CoA_acyltransferase"/>
</dbReference>
<dbReference type="Pfam" id="PF13673">
    <property type="entry name" value="Acetyltransf_10"/>
    <property type="match status" value="1"/>
</dbReference>
<feature type="domain" description="N-acetyltransferase" evidence="3">
    <location>
        <begin position="113"/>
        <end position="248"/>
    </location>
</feature>
<keyword evidence="5" id="KW-1185">Reference proteome</keyword>
<dbReference type="RefSeq" id="WP_043526918.1">
    <property type="nucleotide sequence ID" value="NZ_BAABKU010000030.1"/>
</dbReference>